<dbReference type="InterPro" id="IPR005629">
    <property type="entry name" value="Skn1/Kre6/Sbg1"/>
</dbReference>
<keyword evidence="12" id="KW-0378">Hydrolase</keyword>
<keyword evidence="3 10" id="KW-0812">Transmembrane</keyword>
<evidence type="ECO:0000256" key="10">
    <source>
        <dbReference type="SAM" id="Phobius"/>
    </source>
</evidence>
<evidence type="ECO:0000256" key="6">
    <source>
        <dbReference type="ARBA" id="ARBA00023136"/>
    </source>
</evidence>
<keyword evidence="6 10" id="KW-0472">Membrane</keyword>
<feature type="transmembrane region" description="Helical" evidence="10">
    <location>
        <begin position="91"/>
        <end position="114"/>
    </location>
</feature>
<accession>A0A0D7BB22</accession>
<dbReference type="GO" id="GO:0006078">
    <property type="term" value="P:(1-&gt;6)-beta-D-glucan biosynthetic process"/>
    <property type="evidence" value="ECO:0007669"/>
    <property type="project" value="TreeGrafter"/>
</dbReference>
<dbReference type="FunFam" id="2.60.120.200:FF:000259">
    <property type="entry name" value="Chromosome 9, whole genome shotgun sequence"/>
    <property type="match status" value="1"/>
</dbReference>
<evidence type="ECO:0000256" key="3">
    <source>
        <dbReference type="ARBA" id="ARBA00022692"/>
    </source>
</evidence>
<dbReference type="Pfam" id="PF03935">
    <property type="entry name" value="SKN1_KRE6_Sbg1"/>
    <property type="match status" value="1"/>
</dbReference>
<keyword evidence="13" id="KW-1185">Reference proteome</keyword>
<evidence type="ECO:0000256" key="8">
    <source>
        <dbReference type="ARBA" id="ARBA00023316"/>
    </source>
</evidence>
<comment type="similarity">
    <text evidence="2">Belongs to the SKN1/KRE6 family.</text>
</comment>
<evidence type="ECO:0000256" key="7">
    <source>
        <dbReference type="ARBA" id="ARBA00023180"/>
    </source>
</evidence>
<dbReference type="Gene3D" id="2.60.120.200">
    <property type="match status" value="2"/>
</dbReference>
<dbReference type="AlphaFoldDB" id="A0A0D7BB22"/>
<dbReference type="PANTHER" id="PTHR31361:SF1">
    <property type="entry name" value="BETA-GLUCAN SYNTHESIS-ASSOCIATED PROTEIN KRE6-RELATED"/>
    <property type="match status" value="1"/>
</dbReference>
<dbReference type="GO" id="GO:0031505">
    <property type="term" value="P:fungal-type cell wall organization"/>
    <property type="evidence" value="ECO:0007669"/>
    <property type="project" value="TreeGrafter"/>
</dbReference>
<feature type="compositionally biased region" description="Polar residues" evidence="9">
    <location>
        <begin position="1"/>
        <end position="14"/>
    </location>
</feature>
<keyword evidence="8" id="KW-0961">Cell wall biogenesis/degradation</keyword>
<sequence length="582" mass="63347">MRNAPFSPSQTSLLGNRGAEFGDLPSPKPNSARFTINSISDKYSLPPDPQTWGAPVTSRFAEPDDALHNPTVRNGKIVDDGNLSEFSSRGVANLGCLFLLGTGLLTLFVGYPIISFAKDYTIKHNIANNLGVNGSGQVPDMGAWNLIDSDTPKDARKRKSYVNGDDSTDWVLVFSDEFETDGRTFYPGEDPYWEAVDLHYWGTNNMEWYDPAGVTTGNGSMLITLSVKPTHGLDYQGGMVQTWNKFCFTGGLVEAAVRLPGTHNIAGLWPAVWGMGNLGRAGYGASLDGTWPYTYDSCDVGTLKNQTSLDGLPEAARTSGGDDVDGSLSYLPGQRLSRCTCPGESHPGPMHSDGTYVGRAAPEIDIFEAQVTGDGIGEVSQSGQWAPFNEGYIWDNSSANFDLVDPSISELNTYMGGSTQQATSVVSKTNQDCYQHGGTDCFAVYGFEYKPGFDKDDAYIGWINDGKYTWSIQAAGVGADSGVEIGARPVPQEPFYLIANLGMSTNFGTVDLDHIAFPAIMAIDYIRVYQHPDRINLGCDPVDFPTKDYIDTYMEAYTNPNLTTWEDDFKQKIPKNSLIDSC</sequence>
<keyword evidence="4" id="KW-0735">Signal-anchor</keyword>
<dbReference type="EMBL" id="KN880546">
    <property type="protein sequence ID" value="KIY66706.1"/>
    <property type="molecule type" value="Genomic_DNA"/>
</dbReference>
<dbReference type="PROSITE" id="PS51762">
    <property type="entry name" value="GH16_2"/>
    <property type="match status" value="1"/>
</dbReference>
<gene>
    <name evidence="12" type="ORF">CYLTODRAFT_437337</name>
</gene>
<dbReference type="SUPFAM" id="SSF49899">
    <property type="entry name" value="Concanavalin A-like lectins/glucanases"/>
    <property type="match status" value="1"/>
</dbReference>
<protein>
    <submittedName>
        <fullName evidence="12">Glycoside hydrolase family 16 protein</fullName>
    </submittedName>
</protein>
<reference evidence="12 13" key="1">
    <citation type="journal article" date="2015" name="Fungal Genet. Biol.">
        <title>Evolution of novel wood decay mechanisms in Agaricales revealed by the genome sequences of Fistulina hepatica and Cylindrobasidium torrendii.</title>
        <authorList>
            <person name="Floudas D."/>
            <person name="Held B.W."/>
            <person name="Riley R."/>
            <person name="Nagy L.G."/>
            <person name="Koehler G."/>
            <person name="Ransdell A.S."/>
            <person name="Younus H."/>
            <person name="Chow J."/>
            <person name="Chiniquy J."/>
            <person name="Lipzen A."/>
            <person name="Tritt A."/>
            <person name="Sun H."/>
            <person name="Haridas S."/>
            <person name="LaButti K."/>
            <person name="Ohm R.A."/>
            <person name="Kues U."/>
            <person name="Blanchette R.A."/>
            <person name="Grigoriev I.V."/>
            <person name="Minto R.E."/>
            <person name="Hibbett D.S."/>
        </authorList>
    </citation>
    <scope>NUCLEOTIDE SEQUENCE [LARGE SCALE GENOMIC DNA]</scope>
    <source>
        <strain evidence="12 13">FP15055 ss-10</strain>
    </source>
</reference>
<dbReference type="InterPro" id="IPR000757">
    <property type="entry name" value="Beta-glucanase-like"/>
</dbReference>
<evidence type="ECO:0000256" key="4">
    <source>
        <dbReference type="ARBA" id="ARBA00022968"/>
    </source>
</evidence>
<name>A0A0D7BB22_9AGAR</name>
<dbReference type="PANTHER" id="PTHR31361">
    <property type="entry name" value="BETA-GLUCAN SYNTHESIS-ASSOCIATED PROTEIN KRE6-RELATED"/>
    <property type="match status" value="1"/>
</dbReference>
<evidence type="ECO:0000256" key="9">
    <source>
        <dbReference type="SAM" id="MobiDB-lite"/>
    </source>
</evidence>
<dbReference type="OrthoDB" id="412647at2759"/>
<dbReference type="GO" id="GO:0005886">
    <property type="term" value="C:plasma membrane"/>
    <property type="evidence" value="ECO:0007669"/>
    <property type="project" value="TreeGrafter"/>
</dbReference>
<proteinExistence type="inferred from homology"/>
<keyword evidence="5 10" id="KW-1133">Transmembrane helix</keyword>
<evidence type="ECO:0000313" key="13">
    <source>
        <dbReference type="Proteomes" id="UP000054007"/>
    </source>
</evidence>
<dbReference type="GO" id="GO:0005789">
    <property type="term" value="C:endoplasmic reticulum membrane"/>
    <property type="evidence" value="ECO:0007669"/>
    <property type="project" value="TreeGrafter"/>
</dbReference>
<evidence type="ECO:0000256" key="5">
    <source>
        <dbReference type="ARBA" id="ARBA00022989"/>
    </source>
</evidence>
<dbReference type="InterPro" id="IPR013320">
    <property type="entry name" value="ConA-like_dom_sf"/>
</dbReference>
<evidence type="ECO:0000259" key="11">
    <source>
        <dbReference type="PROSITE" id="PS51762"/>
    </source>
</evidence>
<feature type="region of interest" description="Disordered" evidence="9">
    <location>
        <begin position="1"/>
        <end position="29"/>
    </location>
</feature>
<comment type="subcellular location">
    <subcellularLocation>
        <location evidence="1">Membrane</location>
        <topology evidence="1">Single-pass type II membrane protein</topology>
    </subcellularLocation>
</comment>
<evidence type="ECO:0000256" key="2">
    <source>
        <dbReference type="ARBA" id="ARBA00010962"/>
    </source>
</evidence>
<dbReference type="STRING" id="1314674.A0A0D7BB22"/>
<evidence type="ECO:0000313" key="12">
    <source>
        <dbReference type="EMBL" id="KIY66706.1"/>
    </source>
</evidence>
<organism evidence="12 13">
    <name type="scientific">Cylindrobasidium torrendii FP15055 ss-10</name>
    <dbReference type="NCBI Taxonomy" id="1314674"/>
    <lineage>
        <taxon>Eukaryota</taxon>
        <taxon>Fungi</taxon>
        <taxon>Dikarya</taxon>
        <taxon>Basidiomycota</taxon>
        <taxon>Agaricomycotina</taxon>
        <taxon>Agaricomycetes</taxon>
        <taxon>Agaricomycetidae</taxon>
        <taxon>Agaricales</taxon>
        <taxon>Marasmiineae</taxon>
        <taxon>Physalacriaceae</taxon>
        <taxon>Cylindrobasidium</taxon>
    </lineage>
</organism>
<feature type="domain" description="GH16" evidence="11">
    <location>
        <begin position="142"/>
        <end position="534"/>
    </location>
</feature>
<keyword evidence="7" id="KW-0325">Glycoprotein</keyword>
<dbReference type="Proteomes" id="UP000054007">
    <property type="component" value="Unassembled WGS sequence"/>
</dbReference>
<evidence type="ECO:0000256" key="1">
    <source>
        <dbReference type="ARBA" id="ARBA00004606"/>
    </source>
</evidence>
<dbReference type="GO" id="GO:0015926">
    <property type="term" value="F:glucosidase activity"/>
    <property type="evidence" value="ECO:0007669"/>
    <property type="project" value="TreeGrafter"/>
</dbReference>